<reference evidence="9" key="1">
    <citation type="journal article" date="2020" name="Stud. Mycol.">
        <title>101 Dothideomycetes genomes: a test case for predicting lifestyles and emergence of pathogens.</title>
        <authorList>
            <person name="Haridas S."/>
            <person name="Albert R."/>
            <person name="Binder M."/>
            <person name="Bloem J."/>
            <person name="Labutti K."/>
            <person name="Salamov A."/>
            <person name="Andreopoulos B."/>
            <person name="Baker S."/>
            <person name="Barry K."/>
            <person name="Bills G."/>
            <person name="Bluhm B."/>
            <person name="Cannon C."/>
            <person name="Castanera R."/>
            <person name="Culley D."/>
            <person name="Daum C."/>
            <person name="Ezra D."/>
            <person name="Gonzalez J."/>
            <person name="Henrissat B."/>
            <person name="Kuo A."/>
            <person name="Liang C."/>
            <person name="Lipzen A."/>
            <person name="Lutzoni F."/>
            <person name="Magnuson J."/>
            <person name="Mondo S."/>
            <person name="Nolan M."/>
            <person name="Ohm R."/>
            <person name="Pangilinan J."/>
            <person name="Park H.-J."/>
            <person name="Ramirez L."/>
            <person name="Alfaro M."/>
            <person name="Sun H."/>
            <person name="Tritt A."/>
            <person name="Yoshinaga Y."/>
            <person name="Zwiers L.-H."/>
            <person name="Turgeon B."/>
            <person name="Goodwin S."/>
            <person name="Spatafora J."/>
            <person name="Crous P."/>
            <person name="Grigoriev I."/>
        </authorList>
    </citation>
    <scope>NUCLEOTIDE SEQUENCE</scope>
    <source>
        <strain evidence="9">CBS 183.55</strain>
    </source>
</reference>
<feature type="transmembrane region" description="Helical" evidence="7">
    <location>
        <begin position="46"/>
        <end position="66"/>
    </location>
</feature>
<feature type="transmembrane region" description="Helical" evidence="7">
    <location>
        <begin position="86"/>
        <end position="110"/>
    </location>
</feature>
<feature type="transmembrane region" description="Helical" evidence="7">
    <location>
        <begin position="198"/>
        <end position="216"/>
    </location>
</feature>
<evidence type="ECO:0000313" key="9">
    <source>
        <dbReference type="EMBL" id="KAF1926852.1"/>
    </source>
</evidence>
<dbReference type="InterPro" id="IPR052337">
    <property type="entry name" value="SAT4-like"/>
</dbReference>
<dbReference type="PANTHER" id="PTHR33048">
    <property type="entry name" value="PTH11-LIKE INTEGRAL MEMBRANE PROTEIN (AFU_ORTHOLOGUE AFUA_5G11245)"/>
    <property type="match status" value="1"/>
</dbReference>
<accession>A0A6A5RGH8</accession>
<dbReference type="AlphaFoldDB" id="A0A6A5RGH8"/>
<dbReference type="PANTHER" id="PTHR33048:SF47">
    <property type="entry name" value="INTEGRAL MEMBRANE PROTEIN-RELATED"/>
    <property type="match status" value="1"/>
</dbReference>
<dbReference type="Pfam" id="PF20684">
    <property type="entry name" value="Fung_rhodopsin"/>
    <property type="match status" value="1"/>
</dbReference>
<organism evidence="9 10">
    <name type="scientific">Didymella exigua CBS 183.55</name>
    <dbReference type="NCBI Taxonomy" id="1150837"/>
    <lineage>
        <taxon>Eukaryota</taxon>
        <taxon>Fungi</taxon>
        <taxon>Dikarya</taxon>
        <taxon>Ascomycota</taxon>
        <taxon>Pezizomycotina</taxon>
        <taxon>Dothideomycetes</taxon>
        <taxon>Pleosporomycetidae</taxon>
        <taxon>Pleosporales</taxon>
        <taxon>Pleosporineae</taxon>
        <taxon>Didymellaceae</taxon>
        <taxon>Didymella</taxon>
    </lineage>
</organism>
<evidence type="ECO:0000256" key="5">
    <source>
        <dbReference type="ARBA" id="ARBA00038359"/>
    </source>
</evidence>
<evidence type="ECO:0000256" key="3">
    <source>
        <dbReference type="ARBA" id="ARBA00022989"/>
    </source>
</evidence>
<feature type="transmembrane region" description="Helical" evidence="7">
    <location>
        <begin position="122"/>
        <end position="143"/>
    </location>
</feature>
<evidence type="ECO:0000259" key="8">
    <source>
        <dbReference type="Pfam" id="PF20684"/>
    </source>
</evidence>
<keyword evidence="4 7" id="KW-0472">Membrane</keyword>
<keyword evidence="2 7" id="KW-0812">Transmembrane</keyword>
<gene>
    <name evidence="9" type="ORF">M421DRAFT_208234</name>
</gene>
<feature type="domain" description="Rhodopsin" evidence="8">
    <location>
        <begin position="30"/>
        <end position="260"/>
    </location>
</feature>
<dbReference type="OrthoDB" id="5022096at2759"/>
<evidence type="ECO:0000256" key="7">
    <source>
        <dbReference type="SAM" id="Phobius"/>
    </source>
</evidence>
<dbReference type="InterPro" id="IPR049326">
    <property type="entry name" value="Rhodopsin_dom_fungi"/>
</dbReference>
<dbReference type="RefSeq" id="XP_033447104.1">
    <property type="nucleotide sequence ID" value="XM_033588193.1"/>
</dbReference>
<evidence type="ECO:0000256" key="2">
    <source>
        <dbReference type="ARBA" id="ARBA00022692"/>
    </source>
</evidence>
<comment type="similarity">
    <text evidence="5">Belongs to the SAT4 family.</text>
</comment>
<feature type="transmembrane region" description="Helical" evidence="7">
    <location>
        <begin position="236"/>
        <end position="261"/>
    </location>
</feature>
<evidence type="ECO:0000313" key="10">
    <source>
        <dbReference type="Proteomes" id="UP000800082"/>
    </source>
</evidence>
<protein>
    <recommendedName>
        <fullName evidence="8">Rhodopsin domain-containing protein</fullName>
    </recommendedName>
</protein>
<dbReference type="Proteomes" id="UP000800082">
    <property type="component" value="Unassembled WGS sequence"/>
</dbReference>
<feature type="transmembrane region" description="Helical" evidence="7">
    <location>
        <begin position="163"/>
        <end position="186"/>
    </location>
</feature>
<evidence type="ECO:0000256" key="4">
    <source>
        <dbReference type="ARBA" id="ARBA00023136"/>
    </source>
</evidence>
<dbReference type="GO" id="GO:0016020">
    <property type="term" value="C:membrane"/>
    <property type="evidence" value="ECO:0007669"/>
    <property type="project" value="UniProtKB-SubCell"/>
</dbReference>
<proteinExistence type="inferred from homology"/>
<keyword evidence="3 7" id="KW-1133">Transmembrane helix</keyword>
<evidence type="ECO:0000256" key="6">
    <source>
        <dbReference type="SAM" id="MobiDB-lite"/>
    </source>
</evidence>
<keyword evidence="10" id="KW-1185">Reference proteome</keyword>
<sequence>MHVDARNVPASSILAIVATLASVALLSFSLRAYTRGRLLRSLGTDDWLLLVATLCAIGVIVLVVVLSVGNQKWPAAADDDRTTSLLLWVVNLLHTLGIGFVKLSVALTMLRLDTRSWHRHTIWVYICFAAFFTVLWFGSALLFAGPITVDWSSTSEPEAVWRLFGFVNSILDLLTIFLVVLLPLPLLRDLELKLLRKITLVVVYMFTVTVIAAASVRTYFLHTRWQNTGTDDPTPLILMCSSIELTLGLTAASLLTLPTFFSSLSHHRPSKTNSTSIDSSPPRYPSHTYASTETVIHHPDATSSRFHDDESNLDFDIETPNRTRTHTMRTRGTHSRNVSDWSQFSGFTYYTTTANSGPTSPRRSRVASMNEMEMRTRTIGVGRAADDANMSANIGIAVTTLHNKPVRDSEAGEDMAELAELARLFADKSKDWGTETCRSRRTSVTAEGYHTSEHMSNNTAAR</sequence>
<feature type="region of interest" description="Disordered" evidence="6">
    <location>
        <begin position="265"/>
        <end position="288"/>
    </location>
</feature>
<feature type="region of interest" description="Disordered" evidence="6">
    <location>
        <begin position="443"/>
        <end position="462"/>
    </location>
</feature>
<evidence type="ECO:0000256" key="1">
    <source>
        <dbReference type="ARBA" id="ARBA00004141"/>
    </source>
</evidence>
<feature type="transmembrane region" description="Helical" evidence="7">
    <location>
        <begin position="12"/>
        <end position="34"/>
    </location>
</feature>
<comment type="subcellular location">
    <subcellularLocation>
        <location evidence="1">Membrane</location>
        <topology evidence="1">Multi-pass membrane protein</topology>
    </subcellularLocation>
</comment>
<dbReference type="GeneID" id="54345840"/>
<name>A0A6A5RGH8_9PLEO</name>
<dbReference type="EMBL" id="ML978975">
    <property type="protein sequence ID" value="KAF1926852.1"/>
    <property type="molecule type" value="Genomic_DNA"/>
</dbReference>